<feature type="transmembrane region" description="Helical" evidence="8">
    <location>
        <begin position="73"/>
        <end position="91"/>
    </location>
</feature>
<keyword evidence="5 8" id="KW-0812">Transmembrane</keyword>
<evidence type="ECO:0008006" key="11">
    <source>
        <dbReference type="Google" id="ProtNLM"/>
    </source>
</evidence>
<accession>A0ABN8FCF1</accession>
<evidence type="ECO:0000256" key="7">
    <source>
        <dbReference type="ARBA" id="ARBA00023136"/>
    </source>
</evidence>
<comment type="caution">
    <text evidence="9">The sequence shown here is derived from an EMBL/GenBank/DDBJ whole genome shotgun (WGS) entry which is preliminary data.</text>
</comment>
<feature type="transmembrane region" description="Helical" evidence="8">
    <location>
        <begin position="98"/>
        <end position="117"/>
    </location>
</feature>
<dbReference type="PANTHER" id="PTHR33908:SF11">
    <property type="entry name" value="MEMBRANE PROTEIN"/>
    <property type="match status" value="1"/>
</dbReference>
<dbReference type="EMBL" id="CAKLPZ010000004">
    <property type="protein sequence ID" value="CAH1002020.1"/>
    <property type="molecule type" value="Genomic_DNA"/>
</dbReference>
<dbReference type="InterPro" id="IPR050297">
    <property type="entry name" value="LipidA_mod_glycosyltrf_83"/>
</dbReference>
<keyword evidence="2" id="KW-1003">Cell membrane</keyword>
<sequence length="491" mass="54943">MGKKVFLLAVAAALFLHHAYFFYGYFGFDDLHYAELAHRLLRGEVDFANQYTYRILPLAVTAGSYHMFGVSDWSSALPALLASVVVLYLFYRVFRTGPFYLLLLAVVGYLGMPWNLFYSDKLMPDIYVSAGCFGGWVAYHQCRVGSGRGARVLGLLAACSLFLAFNSKGTVILLVPLFASYFLGDLLQRRRWRFWLTLSAATLVLLGVYFYGLHALTGSALARFEAIAGTHYLNPCSYDILPRQQLIERLTTGFYTLIRDAGILPHAGIAMLGGGYLLTIGRSVAAHALFYPATALLSLLSINFMTISLTSYNPVCLDPRHILLFSPILSVCSTLTIAAILRHSGWRSDGWPFRLFLLGLCVLLLLPAVRQVKYGTSLEYSKVRRAYTELIDSSPRPVVFYGSEVSRNLGNFYTGYTGETEGIHFRNFTQLSDCSVTQADTTRYLLQSWYADWHAGLSRQAITTEVRSHAVERDPSDLTVPGLELERIRCR</sequence>
<feature type="transmembrane region" description="Helical" evidence="8">
    <location>
        <begin position="288"/>
        <end position="310"/>
    </location>
</feature>
<keyword evidence="7 8" id="KW-0472">Membrane</keyword>
<evidence type="ECO:0000256" key="1">
    <source>
        <dbReference type="ARBA" id="ARBA00004651"/>
    </source>
</evidence>
<evidence type="ECO:0000313" key="10">
    <source>
        <dbReference type="Proteomes" id="UP000837803"/>
    </source>
</evidence>
<evidence type="ECO:0000256" key="8">
    <source>
        <dbReference type="SAM" id="Phobius"/>
    </source>
</evidence>
<feature type="transmembrane region" description="Helical" evidence="8">
    <location>
        <begin position="194"/>
        <end position="212"/>
    </location>
</feature>
<evidence type="ECO:0000256" key="5">
    <source>
        <dbReference type="ARBA" id="ARBA00022692"/>
    </source>
</evidence>
<protein>
    <recommendedName>
        <fullName evidence="11">Glycosyltransferase RgtA/B/C/D-like domain-containing protein</fullName>
    </recommendedName>
</protein>
<gene>
    <name evidence="9" type="ORF">LEM8419_02935</name>
</gene>
<feature type="transmembrane region" description="Helical" evidence="8">
    <location>
        <begin position="155"/>
        <end position="182"/>
    </location>
</feature>
<reference evidence="9" key="1">
    <citation type="submission" date="2021-12" db="EMBL/GenBank/DDBJ databases">
        <authorList>
            <person name="Rodrigo-Torres L."/>
            <person name="Arahal R. D."/>
            <person name="Lucena T."/>
        </authorList>
    </citation>
    <scope>NUCLEOTIDE SEQUENCE</scope>
    <source>
        <strain evidence="9">CECT 8419</strain>
    </source>
</reference>
<feature type="transmembrane region" description="Helical" evidence="8">
    <location>
        <begin position="322"/>
        <end position="341"/>
    </location>
</feature>
<dbReference type="RefSeq" id="WP_238751880.1">
    <property type="nucleotide sequence ID" value="NZ_CAKLPZ010000004.1"/>
</dbReference>
<proteinExistence type="predicted"/>
<keyword evidence="3" id="KW-0328">Glycosyltransferase</keyword>
<feature type="transmembrane region" description="Helical" evidence="8">
    <location>
        <begin position="263"/>
        <end position="281"/>
    </location>
</feature>
<dbReference type="PANTHER" id="PTHR33908">
    <property type="entry name" value="MANNOSYLTRANSFERASE YKCB-RELATED"/>
    <property type="match status" value="1"/>
</dbReference>
<evidence type="ECO:0000256" key="4">
    <source>
        <dbReference type="ARBA" id="ARBA00022679"/>
    </source>
</evidence>
<evidence type="ECO:0000256" key="6">
    <source>
        <dbReference type="ARBA" id="ARBA00022989"/>
    </source>
</evidence>
<dbReference type="Proteomes" id="UP000837803">
    <property type="component" value="Unassembled WGS sequence"/>
</dbReference>
<feature type="transmembrane region" description="Helical" evidence="8">
    <location>
        <begin position="353"/>
        <end position="369"/>
    </location>
</feature>
<organism evidence="9 10">
    <name type="scientific">Neolewinella maritima</name>
    <dbReference type="NCBI Taxonomy" id="1383882"/>
    <lineage>
        <taxon>Bacteria</taxon>
        <taxon>Pseudomonadati</taxon>
        <taxon>Bacteroidota</taxon>
        <taxon>Saprospiria</taxon>
        <taxon>Saprospirales</taxon>
        <taxon>Lewinellaceae</taxon>
        <taxon>Neolewinella</taxon>
    </lineage>
</organism>
<keyword evidence="10" id="KW-1185">Reference proteome</keyword>
<keyword evidence="6 8" id="KW-1133">Transmembrane helix</keyword>
<evidence type="ECO:0000256" key="2">
    <source>
        <dbReference type="ARBA" id="ARBA00022475"/>
    </source>
</evidence>
<evidence type="ECO:0000313" key="9">
    <source>
        <dbReference type="EMBL" id="CAH1002020.1"/>
    </source>
</evidence>
<comment type="subcellular location">
    <subcellularLocation>
        <location evidence="1">Cell membrane</location>
        <topology evidence="1">Multi-pass membrane protein</topology>
    </subcellularLocation>
</comment>
<evidence type="ECO:0000256" key="3">
    <source>
        <dbReference type="ARBA" id="ARBA00022676"/>
    </source>
</evidence>
<name>A0ABN8FCF1_9BACT</name>
<keyword evidence="4" id="KW-0808">Transferase</keyword>